<dbReference type="Proteomes" id="UP000263993">
    <property type="component" value="Unassembled WGS sequence"/>
</dbReference>
<dbReference type="OrthoDB" id="9773078at2"/>
<protein>
    <submittedName>
        <fullName evidence="5">Zn-dependent alcohol dehydrogenase</fullName>
    </submittedName>
</protein>
<gene>
    <name evidence="5" type="ORF">DXH78_08855</name>
</gene>
<evidence type="ECO:0000256" key="2">
    <source>
        <dbReference type="ARBA" id="ARBA00022833"/>
    </source>
</evidence>
<dbReference type="SMART" id="SM00829">
    <property type="entry name" value="PKS_ER"/>
    <property type="match status" value="1"/>
</dbReference>
<dbReference type="SUPFAM" id="SSF51735">
    <property type="entry name" value="NAD(P)-binding Rossmann-fold domains"/>
    <property type="match status" value="1"/>
</dbReference>
<dbReference type="Pfam" id="PF00107">
    <property type="entry name" value="ADH_zinc_N"/>
    <property type="match status" value="1"/>
</dbReference>
<comment type="caution">
    <text evidence="5">The sequence shown here is derived from an EMBL/GenBank/DDBJ whole genome shotgun (WGS) entry which is preliminary data.</text>
</comment>
<dbReference type="Pfam" id="PF08240">
    <property type="entry name" value="ADH_N"/>
    <property type="match status" value="1"/>
</dbReference>
<keyword evidence="1" id="KW-0479">Metal-binding</keyword>
<dbReference type="InterPro" id="IPR013149">
    <property type="entry name" value="ADH-like_C"/>
</dbReference>
<dbReference type="PANTHER" id="PTHR43401">
    <property type="entry name" value="L-THREONINE 3-DEHYDROGENASE"/>
    <property type="match status" value="1"/>
</dbReference>
<keyword evidence="2" id="KW-0862">Zinc</keyword>
<dbReference type="InterPro" id="IPR011032">
    <property type="entry name" value="GroES-like_sf"/>
</dbReference>
<evidence type="ECO:0000259" key="4">
    <source>
        <dbReference type="SMART" id="SM00829"/>
    </source>
</evidence>
<accession>A0A371BBC8</accession>
<dbReference type="GO" id="GO:0016491">
    <property type="term" value="F:oxidoreductase activity"/>
    <property type="evidence" value="ECO:0007669"/>
    <property type="project" value="UniProtKB-KW"/>
</dbReference>
<keyword evidence="6" id="KW-1185">Reference proteome</keyword>
<dbReference type="RefSeq" id="WP_115516685.1">
    <property type="nucleotide sequence ID" value="NZ_QRGO01000001.1"/>
</dbReference>
<dbReference type="InterPro" id="IPR020843">
    <property type="entry name" value="ER"/>
</dbReference>
<proteinExistence type="predicted"/>
<dbReference type="InterPro" id="IPR013154">
    <property type="entry name" value="ADH-like_N"/>
</dbReference>
<keyword evidence="3" id="KW-0560">Oxidoreductase</keyword>
<dbReference type="PANTHER" id="PTHR43401:SF2">
    <property type="entry name" value="L-THREONINE 3-DEHYDROGENASE"/>
    <property type="match status" value="1"/>
</dbReference>
<evidence type="ECO:0000313" key="6">
    <source>
        <dbReference type="Proteomes" id="UP000263993"/>
    </source>
</evidence>
<name>A0A371BBC8_9BRAD</name>
<dbReference type="Gene3D" id="3.90.180.10">
    <property type="entry name" value="Medium-chain alcohol dehydrogenases, catalytic domain"/>
    <property type="match status" value="1"/>
</dbReference>
<dbReference type="Gene3D" id="3.40.50.720">
    <property type="entry name" value="NAD(P)-binding Rossmann-like Domain"/>
    <property type="match status" value="1"/>
</dbReference>
<dbReference type="InterPro" id="IPR036291">
    <property type="entry name" value="NAD(P)-bd_dom_sf"/>
</dbReference>
<evidence type="ECO:0000256" key="1">
    <source>
        <dbReference type="ARBA" id="ARBA00022723"/>
    </source>
</evidence>
<reference evidence="6" key="1">
    <citation type="submission" date="2018-08" db="EMBL/GenBank/DDBJ databases">
        <authorList>
            <person name="Kim S.-J."/>
            <person name="Jung G.-Y."/>
        </authorList>
    </citation>
    <scope>NUCLEOTIDE SEQUENCE [LARGE SCALE GENOMIC DNA]</scope>
    <source>
        <strain evidence="6">GY_H</strain>
    </source>
</reference>
<dbReference type="EMBL" id="QRGO01000001">
    <property type="protein sequence ID" value="RDV04661.1"/>
    <property type="molecule type" value="Genomic_DNA"/>
</dbReference>
<dbReference type="InterPro" id="IPR050129">
    <property type="entry name" value="Zn_alcohol_dh"/>
</dbReference>
<organism evidence="5 6">
    <name type="scientific">Undibacter mobilis</name>
    <dbReference type="NCBI Taxonomy" id="2292256"/>
    <lineage>
        <taxon>Bacteria</taxon>
        <taxon>Pseudomonadati</taxon>
        <taxon>Pseudomonadota</taxon>
        <taxon>Alphaproteobacteria</taxon>
        <taxon>Hyphomicrobiales</taxon>
        <taxon>Nitrobacteraceae</taxon>
        <taxon>Undibacter</taxon>
    </lineage>
</organism>
<dbReference type="GO" id="GO:0046872">
    <property type="term" value="F:metal ion binding"/>
    <property type="evidence" value="ECO:0007669"/>
    <property type="project" value="UniProtKB-KW"/>
</dbReference>
<evidence type="ECO:0000313" key="5">
    <source>
        <dbReference type="EMBL" id="RDV04661.1"/>
    </source>
</evidence>
<dbReference type="SUPFAM" id="SSF50129">
    <property type="entry name" value="GroES-like"/>
    <property type="match status" value="1"/>
</dbReference>
<sequence length="361" mass="38669">MKAWLTYGFNDMRLEDVPMPHAEPGWVVCKVRNLELSVTEIAEFRGLPVPSHENLKNMLAKRAPIQLWGHEFCAEVVEVGAGVTNVKLGDRVFYHRGVPCGTCKYCKAGMSHLCRSVINVSEDTPGCLAEYFPIPASTIAPLPSEITDKEACALQPLVSVAGRMEAVGIEMGDTVVVIGQGPMGIFCTQIAAVTGAGKVIAIARRDPVLEMSKHLGATHTINTTKTDVVEAVMDITKGLGCDVVLECAGGSKDQGHAGTDAFVQGLHMLRNEGRIAEFGHLPVGSTIPIGPIDKKGLHVIGQRSPSPRMIEYAIDLVATKRVQIEPTVTHILHGLDKVPDAIEITGNKAKYGSIGPAQVML</sequence>
<evidence type="ECO:0000256" key="3">
    <source>
        <dbReference type="ARBA" id="ARBA00023002"/>
    </source>
</evidence>
<feature type="domain" description="Enoyl reductase (ER)" evidence="4">
    <location>
        <begin position="8"/>
        <end position="344"/>
    </location>
</feature>
<dbReference type="AlphaFoldDB" id="A0A371BBC8"/>